<keyword evidence="1" id="KW-0732">Signal</keyword>
<organism evidence="3 4">
    <name type="scientific">Kerstersia gyiorum</name>
    <dbReference type="NCBI Taxonomy" id="206506"/>
    <lineage>
        <taxon>Bacteria</taxon>
        <taxon>Pseudomonadati</taxon>
        <taxon>Pseudomonadota</taxon>
        <taxon>Betaproteobacteria</taxon>
        <taxon>Burkholderiales</taxon>
        <taxon>Alcaligenaceae</taxon>
        <taxon>Kerstersia</taxon>
    </lineage>
</organism>
<reference evidence="3 4" key="1">
    <citation type="submission" date="2015-04" db="EMBL/GenBank/DDBJ databases">
        <title>Genome sequence of Kerstersia gyiorum CG1.</title>
        <authorList>
            <person name="Greninger A.L."/>
            <person name="Kozyreva V."/>
            <person name="Chaturvedi V."/>
        </authorList>
    </citation>
    <scope>NUCLEOTIDE SEQUENCE [LARGE SCALE GENOMIC DNA]</scope>
    <source>
        <strain evidence="3 4">CG1</strain>
    </source>
</reference>
<feature type="signal peptide" evidence="1">
    <location>
        <begin position="1"/>
        <end position="19"/>
    </location>
</feature>
<dbReference type="InterPro" id="IPR035986">
    <property type="entry name" value="PKD_dom_sf"/>
</dbReference>
<dbReference type="GO" id="GO:0016020">
    <property type="term" value="C:membrane"/>
    <property type="evidence" value="ECO:0007669"/>
    <property type="project" value="TreeGrafter"/>
</dbReference>
<evidence type="ECO:0000259" key="2">
    <source>
        <dbReference type="SMART" id="SM00089"/>
    </source>
</evidence>
<evidence type="ECO:0000313" key="4">
    <source>
        <dbReference type="Proteomes" id="UP000078084"/>
    </source>
</evidence>
<protein>
    <recommendedName>
        <fullName evidence="2">PKD/Chitinase domain-containing protein</fullName>
    </recommendedName>
</protein>
<dbReference type="Gene3D" id="2.60.40.10">
    <property type="entry name" value="Immunoglobulins"/>
    <property type="match status" value="6"/>
</dbReference>
<dbReference type="STRING" id="206506.AAV32_14545"/>
<gene>
    <name evidence="3" type="ORF">AAV32_14545</name>
</gene>
<accession>A0A171KPB0</accession>
<feature type="chain" id="PRO_5007908572" description="PKD/Chitinase domain-containing protein" evidence="1">
    <location>
        <begin position="20"/>
        <end position="887"/>
    </location>
</feature>
<dbReference type="Proteomes" id="UP000078084">
    <property type="component" value="Unassembled WGS sequence"/>
</dbReference>
<dbReference type="SMART" id="SM00089">
    <property type="entry name" value="PKD"/>
    <property type="match status" value="2"/>
</dbReference>
<name>A0A171KPB0_9BURK</name>
<dbReference type="AlphaFoldDB" id="A0A171KPB0"/>
<feature type="domain" description="PKD/Chitinase" evidence="2">
    <location>
        <begin position="42"/>
        <end position="128"/>
    </location>
</feature>
<feature type="domain" description="PKD/Chitinase" evidence="2">
    <location>
        <begin position="229"/>
        <end position="325"/>
    </location>
</feature>
<dbReference type="RefSeq" id="WP_153044150.1">
    <property type="nucleotide sequence ID" value="NZ_CP169556.1"/>
</dbReference>
<dbReference type="GO" id="GO:0031410">
    <property type="term" value="C:cytoplasmic vesicle"/>
    <property type="evidence" value="ECO:0007669"/>
    <property type="project" value="TreeGrafter"/>
</dbReference>
<dbReference type="PANTHER" id="PTHR46182:SF2">
    <property type="entry name" value="FI19480P1"/>
    <property type="match status" value="1"/>
</dbReference>
<dbReference type="EMBL" id="LBNE01000012">
    <property type="protein sequence ID" value="KKO70727.1"/>
    <property type="molecule type" value="Genomic_DNA"/>
</dbReference>
<evidence type="ECO:0000313" key="3">
    <source>
        <dbReference type="EMBL" id="KKO70727.1"/>
    </source>
</evidence>
<dbReference type="InterPro" id="IPR029865">
    <property type="entry name" value="KIAA0319-like"/>
</dbReference>
<dbReference type="Pfam" id="PF22352">
    <property type="entry name" value="K319L-like_PKD"/>
    <property type="match status" value="1"/>
</dbReference>
<dbReference type="SUPFAM" id="SSF49299">
    <property type="entry name" value="PKD domain"/>
    <property type="match status" value="3"/>
</dbReference>
<dbReference type="GeneID" id="99725898"/>
<dbReference type="InterPro" id="IPR022409">
    <property type="entry name" value="PKD/Chitinase_dom"/>
</dbReference>
<keyword evidence="4" id="KW-1185">Reference proteome</keyword>
<proteinExistence type="predicted"/>
<sequence length="887" mass="94585">MKPTIRNLALSLGAALVLAACGGGNGASDDWTGSDTSATTPVANAGTAQSVQVGATVTLNGGGSTAATSYTWTLVSKPEGSNAVLSKADSATPSFVADLAGRYELDLVVSNASGSSNHSRVLVTAGSTEPIAAGPTDTVNALVNGWAQLDGSDSTPPAGGDVQGMSYNWSVTDPNGKAVQLFDAYSAKPGFTPDIPGVYLARLVVTYGRKSSNEFVISIHASQANTQPVALAGGPYTGSTGQAIKLDASNSYDADGDTLQYSWRLSPYLANGPQTAYANVQLKNADTATPTFSADIAGSYNLDLYAFDGTSLSSPARATVTVSSPEGAANTPPVAVLRDYYPLNEAELLSASKTSSAYIYFFSDSYDKDGNSLTYKWEWGDTPAGFTRPDVSGYTGRNTLSFRPTTTGDATGSPVEGYYTMYLTVNDGQVDSQRTSQTVHVRSGANRRPQAVVSTDTSSVMTGIEAWFDGTKSSDPDDGTYGMKYQWRWAMKPASSQAELKHANEARASFVPDVAGAYEAELIVYDSTGTPSRASEWTDYPKVGKVMVKARNNPPVARFIGTTPGTLDEEAGIYRYTLITNGTKAQDGLACDFGNLASTKLGWGNTLKMGDVENLIIQATALDPDGDQLYYRLSVEQPSGSNIQPSFSNPVEFNRMSLKICNIDVPGDYKFTLQVSDGSELTEVQRLVVRVEPAPADASALTLESLRVEGASGYEEVVGEQDPNSFNTVSRLDGRTSSLGLGTSPNDMAGRQAFYNDFKNGGTVKYYRLTAVGKDFPISDVSTSVKQFMPSDGKTPAHYSSDFENAANYQPRFEGLPNVIKAGESVVFKMVLPPMPPQRAEKPAFWDSDRNFDTYDFNFSFSSTEISQPVQYGVQVYVPLTGWNWGK</sequence>
<dbReference type="PANTHER" id="PTHR46182">
    <property type="entry name" value="FI19480P1"/>
    <property type="match status" value="1"/>
</dbReference>
<dbReference type="CDD" id="cd00146">
    <property type="entry name" value="PKD"/>
    <property type="match status" value="1"/>
</dbReference>
<dbReference type="PROSITE" id="PS51257">
    <property type="entry name" value="PROKAR_LIPOPROTEIN"/>
    <property type="match status" value="1"/>
</dbReference>
<dbReference type="InterPro" id="IPR013783">
    <property type="entry name" value="Ig-like_fold"/>
</dbReference>
<evidence type="ECO:0000256" key="1">
    <source>
        <dbReference type="SAM" id="SignalP"/>
    </source>
</evidence>
<comment type="caution">
    <text evidence="3">The sequence shown here is derived from an EMBL/GenBank/DDBJ whole genome shotgun (WGS) entry which is preliminary data.</text>
</comment>